<dbReference type="OrthoDB" id="115435at2759"/>
<dbReference type="EMBL" id="NIDN02000005">
    <property type="protein sequence ID" value="RLM01445.1"/>
    <property type="molecule type" value="Genomic_DNA"/>
</dbReference>
<evidence type="ECO:0000313" key="5">
    <source>
        <dbReference type="Proteomes" id="UP000215289"/>
    </source>
</evidence>
<proteinExistence type="predicted"/>
<organism evidence="4 5">
    <name type="scientific">Aspergillus turcosus</name>
    <dbReference type="NCBI Taxonomy" id="1245748"/>
    <lineage>
        <taxon>Eukaryota</taxon>
        <taxon>Fungi</taxon>
        <taxon>Dikarya</taxon>
        <taxon>Ascomycota</taxon>
        <taxon>Pezizomycotina</taxon>
        <taxon>Eurotiomycetes</taxon>
        <taxon>Eurotiomycetidae</taxon>
        <taxon>Eurotiales</taxon>
        <taxon>Aspergillaceae</taxon>
        <taxon>Aspergillus</taxon>
        <taxon>Aspergillus subgen. Fumigati</taxon>
    </lineage>
</organism>
<keyword evidence="2" id="KW-0472">Membrane</keyword>
<feature type="coiled-coil region" evidence="1">
    <location>
        <begin position="192"/>
        <end position="233"/>
    </location>
</feature>
<accession>A0A397IA33</accession>
<evidence type="ECO:0000256" key="1">
    <source>
        <dbReference type="SAM" id="Coils"/>
    </source>
</evidence>
<keyword evidence="2" id="KW-0812">Transmembrane</keyword>
<feature type="domain" description="Integrase zinc-binding" evidence="3">
    <location>
        <begin position="111"/>
        <end position="154"/>
    </location>
</feature>
<gene>
    <name evidence="4" type="ORF">CFD26_108703</name>
</gene>
<keyword evidence="1" id="KW-0175">Coiled coil</keyword>
<name>A0A397IA33_9EURO</name>
<evidence type="ECO:0000259" key="3">
    <source>
        <dbReference type="Pfam" id="PF17921"/>
    </source>
</evidence>
<sequence>MATIPLPALKVDAVVDGDWFMGLFFVAVMFYITMNSTTAMLLEMQRGYNARHAKAITLALPADRHLGRIYRNLKEIAEQGEPGNPIKNGFKLDTATGLLYMIRDNSERLCIPAKAQKLILMAAHDHKGHPGVQKTQDRLRRTVYIPRLKQLVESCHMTTLVRHTYLSLASGDRDLPTAFSSRESIRLEDGFVHQNRAEVDRLEKAAAAEEAEVARKRTKAQELLKAIKEKRRRRVVRNRKWRQSSARICLILLDKIELIDETPGLAVCSLQIPHPHM</sequence>
<dbReference type="Gene3D" id="1.10.340.70">
    <property type="match status" value="1"/>
</dbReference>
<comment type="caution">
    <text evidence="4">The sequence shown here is derived from an EMBL/GenBank/DDBJ whole genome shotgun (WGS) entry which is preliminary data.</text>
</comment>
<dbReference type="InterPro" id="IPR041588">
    <property type="entry name" value="Integrase_H2C2"/>
</dbReference>
<keyword evidence="2" id="KW-1133">Transmembrane helix</keyword>
<dbReference type="Proteomes" id="UP000215289">
    <property type="component" value="Unassembled WGS sequence"/>
</dbReference>
<evidence type="ECO:0000313" key="4">
    <source>
        <dbReference type="EMBL" id="RLM01445.1"/>
    </source>
</evidence>
<reference evidence="4 5" key="1">
    <citation type="submission" date="2018-08" db="EMBL/GenBank/DDBJ databases">
        <title>Draft genome sequences of two Aspergillus turcosus clinical strains isolated from bronchoalveolar lavage fluid: one azole-susceptible and the other azole-resistant.</title>
        <authorList>
            <person name="Parent-Michaud M."/>
            <person name="Dufresne P.J."/>
            <person name="Fournier E."/>
            <person name="Martineau C."/>
            <person name="Moreira S."/>
            <person name="Perkins V."/>
            <person name="De Repentigny L."/>
            <person name="Dufresne S.F."/>
        </authorList>
    </citation>
    <scope>NUCLEOTIDE SEQUENCE [LARGE SCALE GENOMIC DNA]</scope>
    <source>
        <strain evidence="4">HMR AF 1038</strain>
    </source>
</reference>
<dbReference type="Pfam" id="PF17921">
    <property type="entry name" value="Integrase_H2C2"/>
    <property type="match status" value="1"/>
</dbReference>
<evidence type="ECO:0000256" key="2">
    <source>
        <dbReference type="SAM" id="Phobius"/>
    </source>
</evidence>
<feature type="transmembrane region" description="Helical" evidence="2">
    <location>
        <begin position="20"/>
        <end position="42"/>
    </location>
</feature>
<keyword evidence="5" id="KW-1185">Reference proteome</keyword>
<dbReference type="AlphaFoldDB" id="A0A397IA33"/>
<protein>
    <recommendedName>
        <fullName evidence="3">Integrase zinc-binding domain-containing protein</fullName>
    </recommendedName>
</protein>